<evidence type="ECO:0000313" key="5">
    <source>
        <dbReference type="EMBL" id="VGO21047.1"/>
    </source>
</evidence>
<dbReference type="GO" id="GO:0004674">
    <property type="term" value="F:protein serine/threonine kinase activity"/>
    <property type="evidence" value="ECO:0007669"/>
    <property type="project" value="TreeGrafter"/>
</dbReference>
<evidence type="ECO:0000259" key="4">
    <source>
        <dbReference type="Pfam" id="PF07804"/>
    </source>
</evidence>
<dbReference type="Pfam" id="PF07804">
    <property type="entry name" value="HipA_C"/>
    <property type="match status" value="1"/>
</dbReference>
<dbReference type="PANTHER" id="PTHR37419:SF1">
    <property type="entry name" value="SERINE_THREONINE-PROTEIN KINASE TOXIN HIPA"/>
    <property type="match status" value="1"/>
</dbReference>
<accession>A0A6C2UNZ6</accession>
<reference evidence="5 6" key="1">
    <citation type="submission" date="2019-04" db="EMBL/GenBank/DDBJ databases">
        <authorList>
            <person name="Van Vliet M D."/>
        </authorList>
    </citation>
    <scope>NUCLEOTIDE SEQUENCE [LARGE SCALE GENOMIC DNA]</scope>
    <source>
        <strain evidence="5 6">F21</strain>
    </source>
</reference>
<gene>
    <name evidence="5" type="ORF">SCARR_03116</name>
</gene>
<comment type="similarity">
    <text evidence="1">Belongs to the HipA Ser/Thr kinase family.</text>
</comment>
<dbReference type="Proteomes" id="UP000346198">
    <property type="component" value="Unassembled WGS sequence"/>
</dbReference>
<evidence type="ECO:0000313" key="6">
    <source>
        <dbReference type="Proteomes" id="UP000346198"/>
    </source>
</evidence>
<keyword evidence="3" id="KW-0418">Kinase</keyword>
<dbReference type="InterPro" id="IPR012893">
    <property type="entry name" value="HipA-like_C"/>
</dbReference>
<dbReference type="EMBL" id="CAAHFH010000002">
    <property type="protein sequence ID" value="VGO21047.1"/>
    <property type="molecule type" value="Genomic_DNA"/>
</dbReference>
<feature type="domain" description="HipA-like C-terminal" evidence="4">
    <location>
        <begin position="54"/>
        <end position="292"/>
    </location>
</feature>
<dbReference type="Gene3D" id="1.10.1070.20">
    <property type="match status" value="1"/>
</dbReference>
<dbReference type="InterPro" id="IPR052028">
    <property type="entry name" value="HipA_Ser/Thr_kinase"/>
</dbReference>
<name>A0A6C2UNZ6_9BACT</name>
<keyword evidence="2" id="KW-0808">Transferase</keyword>
<dbReference type="PANTHER" id="PTHR37419">
    <property type="entry name" value="SERINE/THREONINE-PROTEIN KINASE TOXIN HIPA"/>
    <property type="match status" value="1"/>
</dbReference>
<dbReference type="AlphaFoldDB" id="A0A6C2UNZ6"/>
<sequence length="327" mass="37107">MDYLCRSTLVPIKSAGYSPTAQRKLAGGERKFPFQLEFNRKDVITFRSKTIEHMSISGVQDKVSLKLYRGRLLPTERDGEYILKPIPAVALPEFLMDVPANEHLTMQLAGQLFSIPTPPNALVQFNDGEPAYLVKRFDGKADGTKIAQEDFCQLSNRSPDTGTNYKYEGSYEEIGRLLKRYCAAYAIEVEKLFALVCFNYVFSNGDAHLKNFSLLQTAHGDYVLTPAYDLLSTSLHLPNESRTALEMFDNFEGESFKANAFYRRPDFVELAKRYGIVSARAERMLDAFQEKAQLAEEMISRSFLSRTGKQAYADRFKDRLHAIEAAH</sequence>
<organism evidence="5 6">
    <name type="scientific">Pontiella sulfatireligans</name>
    <dbReference type="NCBI Taxonomy" id="2750658"/>
    <lineage>
        <taxon>Bacteria</taxon>
        <taxon>Pseudomonadati</taxon>
        <taxon>Kiritimatiellota</taxon>
        <taxon>Kiritimatiellia</taxon>
        <taxon>Kiritimatiellales</taxon>
        <taxon>Pontiellaceae</taxon>
        <taxon>Pontiella</taxon>
    </lineage>
</organism>
<proteinExistence type="inferred from homology"/>
<keyword evidence="6" id="KW-1185">Reference proteome</keyword>
<dbReference type="RefSeq" id="WP_136062535.1">
    <property type="nucleotide sequence ID" value="NZ_CAAHFH010000002.1"/>
</dbReference>
<dbReference type="GO" id="GO:0005829">
    <property type="term" value="C:cytosol"/>
    <property type="evidence" value="ECO:0007669"/>
    <property type="project" value="TreeGrafter"/>
</dbReference>
<evidence type="ECO:0000256" key="3">
    <source>
        <dbReference type="ARBA" id="ARBA00022777"/>
    </source>
</evidence>
<evidence type="ECO:0000256" key="2">
    <source>
        <dbReference type="ARBA" id="ARBA00022679"/>
    </source>
</evidence>
<evidence type="ECO:0000256" key="1">
    <source>
        <dbReference type="ARBA" id="ARBA00010164"/>
    </source>
</evidence>
<protein>
    <recommendedName>
        <fullName evidence="4">HipA-like C-terminal domain-containing protein</fullName>
    </recommendedName>
</protein>